<dbReference type="InterPro" id="IPR029016">
    <property type="entry name" value="GAF-like_dom_sf"/>
</dbReference>
<dbReference type="Gene3D" id="3.30.450.40">
    <property type="match status" value="1"/>
</dbReference>
<feature type="domain" description="GAF" evidence="1">
    <location>
        <begin position="29"/>
        <end position="159"/>
    </location>
</feature>
<reference evidence="3" key="1">
    <citation type="journal article" date="2019" name="Int. J. Syst. Evol. Microbiol.">
        <title>The Global Catalogue of Microorganisms (GCM) 10K type strain sequencing project: providing services to taxonomists for standard genome sequencing and annotation.</title>
        <authorList>
            <consortium name="The Broad Institute Genomics Platform"/>
            <consortium name="The Broad Institute Genome Sequencing Center for Infectious Disease"/>
            <person name="Wu L."/>
            <person name="Ma J."/>
        </authorList>
    </citation>
    <scope>NUCLEOTIDE SEQUENCE [LARGE SCALE GENOMIC DNA]</scope>
    <source>
        <strain evidence="3">JCM 3367</strain>
    </source>
</reference>
<sequence>MTIVNDVPVGQRPQPAAVDVARDPADDHACDHLAALIALAAQAPTAWVLLRVGDLLRLVGAYGAPPDALLLRAAPLSSTLAGVIFASGTVHIVDDVHHDANLPADAPIRLLGIGAYLGCPVRDRNGDVVGICAATDPQPRRWRSEQVAAVEHAAAFLAASRRLGSAETTP</sequence>
<keyword evidence="3" id="KW-1185">Reference proteome</keyword>
<evidence type="ECO:0000259" key="1">
    <source>
        <dbReference type="Pfam" id="PF01590"/>
    </source>
</evidence>
<protein>
    <recommendedName>
        <fullName evidence="1">GAF domain-containing protein</fullName>
    </recommendedName>
</protein>
<dbReference type="EMBL" id="BAAARY010000014">
    <property type="protein sequence ID" value="GAA2527905.1"/>
    <property type="molecule type" value="Genomic_DNA"/>
</dbReference>
<comment type="caution">
    <text evidence="2">The sequence shown here is derived from an EMBL/GenBank/DDBJ whole genome shotgun (WGS) entry which is preliminary data.</text>
</comment>
<dbReference type="InterPro" id="IPR003018">
    <property type="entry name" value="GAF"/>
</dbReference>
<dbReference type="SUPFAM" id="SSF55781">
    <property type="entry name" value="GAF domain-like"/>
    <property type="match status" value="1"/>
</dbReference>
<name>A0ABP6AYK6_9ACTN</name>
<organism evidence="2 3">
    <name type="scientific">Pilimelia columellifera subsp. columellifera</name>
    <dbReference type="NCBI Taxonomy" id="706583"/>
    <lineage>
        <taxon>Bacteria</taxon>
        <taxon>Bacillati</taxon>
        <taxon>Actinomycetota</taxon>
        <taxon>Actinomycetes</taxon>
        <taxon>Micromonosporales</taxon>
        <taxon>Micromonosporaceae</taxon>
        <taxon>Pilimelia</taxon>
    </lineage>
</organism>
<proteinExistence type="predicted"/>
<gene>
    <name evidence="2" type="ORF">GCM10010201_28480</name>
</gene>
<accession>A0ABP6AYK6</accession>
<dbReference type="Proteomes" id="UP001499978">
    <property type="component" value="Unassembled WGS sequence"/>
</dbReference>
<evidence type="ECO:0000313" key="3">
    <source>
        <dbReference type="Proteomes" id="UP001499978"/>
    </source>
</evidence>
<dbReference type="Pfam" id="PF01590">
    <property type="entry name" value="GAF"/>
    <property type="match status" value="1"/>
</dbReference>
<evidence type="ECO:0000313" key="2">
    <source>
        <dbReference type="EMBL" id="GAA2527905.1"/>
    </source>
</evidence>